<comment type="caution">
    <text evidence="1">The sequence shown here is derived from an EMBL/GenBank/DDBJ whole genome shotgun (WGS) entry which is preliminary data.</text>
</comment>
<dbReference type="EMBL" id="WSFT01000008">
    <property type="protein sequence ID" value="MBS4536989.1"/>
    <property type="molecule type" value="Genomic_DNA"/>
</dbReference>
<sequence length="68" mass="8120">MIKLVQYDYIRFLYFNEGLSKREIAKRVNVHRNTVTRAIENEDNSYNLTVENKQPVNGPYKDRITIMV</sequence>
<protein>
    <submittedName>
        <fullName evidence="1">Helix-turn-helix domain-containing protein</fullName>
    </submittedName>
</protein>
<dbReference type="Gene3D" id="1.10.10.60">
    <property type="entry name" value="Homeodomain-like"/>
    <property type="match status" value="1"/>
</dbReference>
<dbReference type="AlphaFoldDB" id="A0A942UUF9"/>
<organism evidence="1 2">
    <name type="scientific">Anaeromonas frigoriresistens</name>
    <dbReference type="NCBI Taxonomy" id="2683708"/>
    <lineage>
        <taxon>Bacteria</taxon>
        <taxon>Bacillati</taxon>
        <taxon>Bacillota</taxon>
        <taxon>Tissierellia</taxon>
        <taxon>Tissierellales</taxon>
        <taxon>Thermohalobacteraceae</taxon>
        <taxon>Anaeromonas</taxon>
    </lineage>
</organism>
<dbReference type="RefSeq" id="WP_203364921.1">
    <property type="nucleotide sequence ID" value="NZ_WSFT01000008.1"/>
</dbReference>
<evidence type="ECO:0000313" key="1">
    <source>
        <dbReference type="EMBL" id="MBS4536989.1"/>
    </source>
</evidence>
<keyword evidence="2" id="KW-1185">Reference proteome</keyword>
<name>A0A942UUF9_9FIRM</name>
<dbReference type="Proteomes" id="UP000724672">
    <property type="component" value="Unassembled WGS sequence"/>
</dbReference>
<accession>A0A942UUF9</accession>
<gene>
    <name evidence="1" type="ORF">GOQ27_00860</name>
</gene>
<reference evidence="1" key="1">
    <citation type="submission" date="2019-12" db="EMBL/GenBank/DDBJ databases">
        <title>Clostridiaceae gen. nov. sp. nov., isolated from sediment in Xinjiang, China.</title>
        <authorList>
            <person name="Zhang R."/>
        </authorList>
    </citation>
    <scope>NUCLEOTIDE SEQUENCE</scope>
    <source>
        <strain evidence="1">D2Q-11</strain>
    </source>
</reference>
<dbReference type="InterPro" id="IPR036390">
    <property type="entry name" value="WH_DNA-bd_sf"/>
</dbReference>
<evidence type="ECO:0000313" key="2">
    <source>
        <dbReference type="Proteomes" id="UP000724672"/>
    </source>
</evidence>
<dbReference type="SUPFAM" id="SSF46785">
    <property type="entry name" value="Winged helix' DNA-binding domain"/>
    <property type="match status" value="1"/>
</dbReference>
<proteinExistence type="predicted"/>